<dbReference type="PANTHER" id="PTHR11085">
    <property type="entry name" value="NAD-DEPENDENT PROTEIN DEACYLASE SIRTUIN-5, MITOCHONDRIAL-RELATED"/>
    <property type="match status" value="1"/>
</dbReference>
<dbReference type="GO" id="GO:0005634">
    <property type="term" value="C:nucleus"/>
    <property type="evidence" value="ECO:0007669"/>
    <property type="project" value="TreeGrafter"/>
</dbReference>
<dbReference type="InterPro" id="IPR050134">
    <property type="entry name" value="NAD-dep_sirtuin_deacylases"/>
</dbReference>
<accession>A0AAE0DNF4</accession>
<evidence type="ECO:0000313" key="7">
    <source>
        <dbReference type="EMBL" id="KAK3176651.1"/>
    </source>
</evidence>
<organism evidence="7 8">
    <name type="scientific">Lepraria neglecta</name>
    <dbReference type="NCBI Taxonomy" id="209136"/>
    <lineage>
        <taxon>Eukaryota</taxon>
        <taxon>Fungi</taxon>
        <taxon>Dikarya</taxon>
        <taxon>Ascomycota</taxon>
        <taxon>Pezizomycotina</taxon>
        <taxon>Lecanoromycetes</taxon>
        <taxon>OSLEUM clade</taxon>
        <taxon>Lecanoromycetidae</taxon>
        <taxon>Lecanorales</taxon>
        <taxon>Lecanorineae</taxon>
        <taxon>Stereocaulaceae</taxon>
        <taxon>Lepraria</taxon>
    </lineage>
</organism>
<feature type="domain" description="Deacetylase sirtuin-type" evidence="6">
    <location>
        <begin position="7"/>
        <end position="377"/>
    </location>
</feature>
<dbReference type="InterPro" id="IPR029035">
    <property type="entry name" value="DHS-like_NAD/FAD-binding_dom"/>
</dbReference>
<feature type="region of interest" description="Disordered" evidence="5">
    <location>
        <begin position="453"/>
        <end position="499"/>
    </location>
</feature>
<proteinExistence type="inferred from homology"/>
<name>A0AAE0DNF4_9LECA</name>
<evidence type="ECO:0000256" key="5">
    <source>
        <dbReference type="SAM" id="MobiDB-lite"/>
    </source>
</evidence>
<dbReference type="Proteomes" id="UP001276659">
    <property type="component" value="Unassembled WGS sequence"/>
</dbReference>
<dbReference type="GO" id="GO:0070403">
    <property type="term" value="F:NAD+ binding"/>
    <property type="evidence" value="ECO:0007669"/>
    <property type="project" value="InterPro"/>
</dbReference>
<feature type="binding site" evidence="4">
    <location>
        <position position="222"/>
    </location>
    <ligand>
        <name>Zn(2+)</name>
        <dbReference type="ChEBI" id="CHEBI:29105"/>
    </ligand>
</feature>
<evidence type="ECO:0000313" key="8">
    <source>
        <dbReference type="Proteomes" id="UP001276659"/>
    </source>
</evidence>
<dbReference type="InterPro" id="IPR003000">
    <property type="entry name" value="Sirtuin"/>
</dbReference>
<dbReference type="Gene3D" id="3.40.50.1220">
    <property type="entry name" value="TPP-binding domain"/>
    <property type="match status" value="1"/>
</dbReference>
<evidence type="ECO:0000259" key="6">
    <source>
        <dbReference type="PROSITE" id="PS50305"/>
    </source>
</evidence>
<dbReference type="SUPFAM" id="SSF52467">
    <property type="entry name" value="DHS-like NAD/FAD-binding domain"/>
    <property type="match status" value="1"/>
</dbReference>
<dbReference type="EMBL" id="JASNWA010000004">
    <property type="protein sequence ID" value="KAK3176651.1"/>
    <property type="molecule type" value="Genomic_DNA"/>
</dbReference>
<keyword evidence="8" id="KW-1185">Reference proteome</keyword>
<dbReference type="GO" id="GO:0017136">
    <property type="term" value="F:histone deacetylase activity, NAD-dependent"/>
    <property type="evidence" value="ECO:0007669"/>
    <property type="project" value="TreeGrafter"/>
</dbReference>
<dbReference type="PANTHER" id="PTHR11085:SF8">
    <property type="entry name" value="NAD-DEPENDENT HISTONE DEACETYLASE HST3"/>
    <property type="match status" value="1"/>
</dbReference>
<feature type="compositionally biased region" description="Polar residues" evidence="5">
    <location>
        <begin position="385"/>
        <end position="394"/>
    </location>
</feature>
<gene>
    <name evidence="7" type="ORF">OEA41_007974</name>
</gene>
<feature type="region of interest" description="Disordered" evidence="5">
    <location>
        <begin position="378"/>
        <end position="430"/>
    </location>
</feature>
<keyword evidence="3" id="KW-0520">NAD</keyword>
<sequence>MPLAEVTKGDNRQLQNIANILAGAKKVVVVTGAGISTNCGIPDFRSEDGLYSLLQAQRDAASSTKVVARPEKRSPLSTRPHTNSTPAKPISIPNNIKGKDLFDSQLWKDPTSTSVFYTFIASLRKTIQEDVKRATPTHRFIRTLRDRQKLVRCYTQNIDGLESRLGLNMDMARGKGNRTRFTKQALKKPKALTRVMPGGDLDGGCEVVQLHGDLEVLRCTLCQQTCQWQEKDQTRLLTGKAPICHFCTITNQDRQDRGKRGTKVGTLRPNLVLYGEEHPSADAVGTITAHDLALSPDVLLVLGTSLHVHGLKILVKEFAKAVHARANGKGKVVFVNLSKPSESMWKDVFDYWVSMDCDEWVDTLRRHRPDMWQIQRELKPPVSKGLSNDGSSPISDPYLASKAHEDKENVPITTQSQKESRPLVVITPKKERPLQDQASSFIEQLKQAASCATLGKSETARDSSQLPTPPSTGRKGRFHVPSAKRSWDEEDGDLLATPSKKRKAMVSIWEDPDTGNRRRQVHRVYTEAAPRWSWVNTTRGR</sequence>
<comment type="caution">
    <text evidence="7">The sequence shown here is derived from an EMBL/GenBank/DDBJ whole genome shotgun (WGS) entry which is preliminary data.</text>
</comment>
<comment type="similarity">
    <text evidence="1">Belongs to the sirtuin family. Class I subfamily.</text>
</comment>
<dbReference type="PROSITE" id="PS50305">
    <property type="entry name" value="SIRTUIN"/>
    <property type="match status" value="1"/>
</dbReference>
<evidence type="ECO:0000256" key="2">
    <source>
        <dbReference type="ARBA" id="ARBA00022679"/>
    </source>
</evidence>
<keyword evidence="4" id="KW-0479">Metal-binding</keyword>
<reference evidence="7" key="1">
    <citation type="submission" date="2022-11" db="EMBL/GenBank/DDBJ databases">
        <title>Chromosomal genome sequence assembly and mating type (MAT) locus characterization of the leprose asexual lichenized fungus Lepraria neglecta (Nyl.) Erichsen.</title>
        <authorList>
            <person name="Allen J.L."/>
            <person name="Pfeffer B."/>
        </authorList>
    </citation>
    <scope>NUCLEOTIDE SEQUENCE</scope>
    <source>
        <strain evidence="7">Allen 5258</strain>
    </source>
</reference>
<feature type="binding site" evidence="4">
    <location>
        <position position="226"/>
    </location>
    <ligand>
        <name>Zn(2+)</name>
        <dbReference type="ChEBI" id="CHEBI:29105"/>
    </ligand>
</feature>
<dbReference type="InterPro" id="IPR026591">
    <property type="entry name" value="Sirtuin_cat_small_dom_sf"/>
</dbReference>
<feature type="binding site" evidence="4">
    <location>
        <position position="247"/>
    </location>
    <ligand>
        <name>Zn(2+)</name>
        <dbReference type="ChEBI" id="CHEBI:29105"/>
    </ligand>
</feature>
<feature type="region of interest" description="Disordered" evidence="5">
    <location>
        <begin position="62"/>
        <end position="93"/>
    </location>
</feature>
<feature type="active site" description="Proton acceptor" evidence="4">
    <location>
        <position position="211"/>
    </location>
</feature>
<feature type="binding site" evidence="4">
    <location>
        <position position="244"/>
    </location>
    <ligand>
        <name>Zn(2+)</name>
        <dbReference type="ChEBI" id="CHEBI:29105"/>
    </ligand>
</feature>
<evidence type="ECO:0000256" key="1">
    <source>
        <dbReference type="ARBA" id="ARBA00006924"/>
    </source>
</evidence>
<keyword evidence="4" id="KW-0862">Zinc</keyword>
<evidence type="ECO:0000256" key="4">
    <source>
        <dbReference type="PROSITE-ProRule" id="PRU00236"/>
    </source>
</evidence>
<dbReference type="AlphaFoldDB" id="A0AAE0DNF4"/>
<dbReference type="InterPro" id="IPR026590">
    <property type="entry name" value="Ssirtuin_cat_dom"/>
</dbReference>
<keyword evidence="2" id="KW-0808">Transferase</keyword>
<dbReference type="GO" id="GO:0046872">
    <property type="term" value="F:metal ion binding"/>
    <property type="evidence" value="ECO:0007669"/>
    <property type="project" value="UniProtKB-KW"/>
</dbReference>
<evidence type="ECO:0000256" key="3">
    <source>
        <dbReference type="ARBA" id="ARBA00023027"/>
    </source>
</evidence>
<feature type="compositionally biased region" description="Polar residues" evidence="5">
    <location>
        <begin position="75"/>
        <end position="86"/>
    </location>
</feature>
<protein>
    <recommendedName>
        <fullName evidence="6">Deacetylase sirtuin-type domain-containing protein</fullName>
    </recommendedName>
</protein>
<dbReference type="Pfam" id="PF02146">
    <property type="entry name" value="SIR2"/>
    <property type="match status" value="3"/>
</dbReference>
<dbReference type="Gene3D" id="3.30.1600.10">
    <property type="entry name" value="SIR2/SIRT2 'Small Domain"/>
    <property type="match status" value="1"/>
</dbReference>